<dbReference type="GO" id="GO:0005858">
    <property type="term" value="C:axonemal dynein complex"/>
    <property type="evidence" value="ECO:0007669"/>
    <property type="project" value="UniProtKB-ARBA"/>
</dbReference>
<evidence type="ECO:0000256" key="2">
    <source>
        <dbReference type="ARBA" id="ARBA00004430"/>
    </source>
</evidence>
<keyword evidence="7" id="KW-0547">Nucleotide-binding</keyword>
<dbReference type="EMBL" id="JAQQBS010000002">
    <property type="protein sequence ID" value="KAK0173616.1"/>
    <property type="molecule type" value="Genomic_DNA"/>
</dbReference>
<dbReference type="InterPro" id="IPR035706">
    <property type="entry name" value="AAA_9"/>
</dbReference>
<dbReference type="Pfam" id="PF03028">
    <property type="entry name" value="Dynein_heavy"/>
    <property type="match status" value="1"/>
</dbReference>
<dbReference type="Gene3D" id="1.20.1270.280">
    <property type="match status" value="1"/>
</dbReference>
<reference evidence="18" key="1">
    <citation type="journal article" date="2023" name="bioRxiv">
        <title>Scaffold-level genome assemblies of two parasitoid biocontrol wasps reveal the parthenogenesis mechanism and an associated novel virus.</title>
        <authorList>
            <person name="Inwood S."/>
            <person name="Skelly J."/>
            <person name="Guhlin J."/>
            <person name="Harrop T."/>
            <person name="Goldson S."/>
            <person name="Dearden P."/>
        </authorList>
    </citation>
    <scope>NUCLEOTIDE SEQUENCE</scope>
    <source>
        <strain evidence="18">Irish</strain>
        <tissue evidence="18">Whole body</tissue>
    </source>
</reference>
<dbReference type="Gene3D" id="1.10.8.720">
    <property type="entry name" value="Region D6 of dynein motor"/>
    <property type="match status" value="1"/>
</dbReference>
<feature type="domain" description="AAA+ ATPase" evidence="17">
    <location>
        <begin position="1398"/>
        <end position="1537"/>
    </location>
</feature>
<dbReference type="InterPro" id="IPR041228">
    <property type="entry name" value="Dynein_C"/>
</dbReference>
<keyword evidence="8" id="KW-0067">ATP-binding</keyword>
<dbReference type="Gene3D" id="3.40.50.300">
    <property type="entry name" value="P-loop containing nucleotide triphosphate hydrolases"/>
    <property type="match status" value="5"/>
</dbReference>
<feature type="coiled-coil region" evidence="16">
    <location>
        <begin position="765"/>
        <end position="829"/>
    </location>
</feature>
<dbReference type="InterPro" id="IPR041658">
    <property type="entry name" value="AAA_lid_11"/>
</dbReference>
<name>A0AA39FQ95_9HYME</name>
<dbReference type="FunFam" id="1.20.920.20:FF:000006">
    <property type="entry name" value="Dynein, axonemal, heavy chain 6"/>
    <property type="match status" value="1"/>
</dbReference>
<dbReference type="Gene3D" id="1.20.140.100">
    <property type="entry name" value="Dynein heavy chain, N-terminal domain 2"/>
    <property type="match status" value="1"/>
</dbReference>
<dbReference type="InterPro" id="IPR042228">
    <property type="entry name" value="Dynein_linker_3"/>
</dbReference>
<dbReference type="InterPro" id="IPR041589">
    <property type="entry name" value="DNAH3_AAA_lid_1"/>
</dbReference>
<evidence type="ECO:0000256" key="10">
    <source>
        <dbReference type="ARBA" id="ARBA00023017"/>
    </source>
</evidence>
<evidence type="ECO:0000313" key="19">
    <source>
        <dbReference type="Proteomes" id="UP001168990"/>
    </source>
</evidence>
<gene>
    <name evidence="18" type="ORF">PV328_006786</name>
</gene>
<keyword evidence="6" id="KW-0677">Repeat</keyword>
<keyword evidence="13" id="KW-0505">Motor protein</keyword>
<proteinExistence type="inferred from homology"/>
<dbReference type="GO" id="GO:0005524">
    <property type="term" value="F:ATP binding"/>
    <property type="evidence" value="ECO:0007669"/>
    <property type="project" value="UniProtKB-KW"/>
</dbReference>
<dbReference type="FunFam" id="1.20.58.1120:FF:000005">
    <property type="entry name" value="Dynein, axonemal, heavy chain 12"/>
    <property type="match status" value="1"/>
</dbReference>
<evidence type="ECO:0000313" key="18">
    <source>
        <dbReference type="EMBL" id="KAK0173616.1"/>
    </source>
</evidence>
<dbReference type="InterPro" id="IPR026983">
    <property type="entry name" value="DHC"/>
</dbReference>
<evidence type="ECO:0000256" key="6">
    <source>
        <dbReference type="ARBA" id="ARBA00022737"/>
    </source>
</evidence>
<dbReference type="PANTHER" id="PTHR22878">
    <property type="entry name" value="DYNEIN HEAVY CHAIN 6, AXONEMAL-LIKE-RELATED"/>
    <property type="match status" value="1"/>
</dbReference>
<keyword evidence="10" id="KW-0243">Dynein</keyword>
<dbReference type="Gene3D" id="1.20.58.1120">
    <property type="match status" value="1"/>
</dbReference>
<dbReference type="Gene3D" id="1.10.8.710">
    <property type="match status" value="1"/>
</dbReference>
<dbReference type="Pfam" id="PF12777">
    <property type="entry name" value="MT"/>
    <property type="match status" value="1"/>
</dbReference>
<dbReference type="Gene3D" id="1.10.8.1220">
    <property type="match status" value="1"/>
</dbReference>
<comment type="caution">
    <text evidence="18">The sequence shown here is derived from an EMBL/GenBank/DDBJ whole genome shotgun (WGS) entry which is preliminary data.</text>
</comment>
<dbReference type="GO" id="GO:0005874">
    <property type="term" value="C:microtubule"/>
    <property type="evidence" value="ECO:0007669"/>
    <property type="project" value="UniProtKB-KW"/>
</dbReference>
<dbReference type="InterPro" id="IPR035699">
    <property type="entry name" value="AAA_6"/>
</dbReference>
<keyword evidence="14" id="KW-0206">Cytoskeleton</keyword>
<dbReference type="GO" id="GO:0008569">
    <property type="term" value="F:minus-end-directed microtubule motor activity"/>
    <property type="evidence" value="ECO:0007669"/>
    <property type="project" value="InterPro"/>
</dbReference>
<dbReference type="Pfam" id="PF18199">
    <property type="entry name" value="Dynein_C"/>
    <property type="match status" value="1"/>
</dbReference>
<dbReference type="SUPFAM" id="SSF52540">
    <property type="entry name" value="P-loop containing nucleoside triphosphate hydrolases"/>
    <property type="match status" value="4"/>
</dbReference>
<dbReference type="FunFam" id="3.40.50.300:FF:000362">
    <property type="entry name" value="Dynein, axonemal, heavy chain 6"/>
    <property type="match status" value="1"/>
</dbReference>
<keyword evidence="4" id="KW-0963">Cytoplasm</keyword>
<evidence type="ECO:0000256" key="3">
    <source>
        <dbReference type="ARBA" id="ARBA00008887"/>
    </source>
</evidence>
<evidence type="ECO:0000256" key="12">
    <source>
        <dbReference type="ARBA" id="ARBA00023069"/>
    </source>
</evidence>
<dbReference type="Pfam" id="PF12781">
    <property type="entry name" value="AAA_9"/>
    <property type="match status" value="1"/>
</dbReference>
<dbReference type="Gene3D" id="6.10.140.1060">
    <property type="match status" value="1"/>
</dbReference>
<dbReference type="Gene3D" id="3.20.180.20">
    <property type="entry name" value="Dynein heavy chain, N-terminal domain 2"/>
    <property type="match status" value="1"/>
</dbReference>
<comment type="subcellular location">
    <subcellularLocation>
        <location evidence="1">Cell projection</location>
        <location evidence="1">Cilium</location>
        <location evidence="1">Flagellum</location>
    </subcellularLocation>
    <subcellularLocation>
        <location evidence="2">Cytoplasm</location>
        <location evidence="2">Cytoskeleton</location>
        <location evidence="2">Cilium axoneme</location>
    </subcellularLocation>
</comment>
<dbReference type="FunFam" id="1.20.920.30:FF:000002">
    <property type="entry name" value="Dynein axonemal heavy chain 3"/>
    <property type="match status" value="1"/>
</dbReference>
<accession>A0AA39FQ95</accession>
<keyword evidence="9" id="KW-0282">Flagellum</keyword>
<organism evidence="18 19">
    <name type="scientific">Microctonus aethiopoides</name>
    <dbReference type="NCBI Taxonomy" id="144406"/>
    <lineage>
        <taxon>Eukaryota</taxon>
        <taxon>Metazoa</taxon>
        <taxon>Ecdysozoa</taxon>
        <taxon>Arthropoda</taxon>
        <taxon>Hexapoda</taxon>
        <taxon>Insecta</taxon>
        <taxon>Pterygota</taxon>
        <taxon>Neoptera</taxon>
        <taxon>Endopterygota</taxon>
        <taxon>Hymenoptera</taxon>
        <taxon>Apocrita</taxon>
        <taxon>Ichneumonoidea</taxon>
        <taxon>Braconidae</taxon>
        <taxon>Euphorinae</taxon>
        <taxon>Microctonus</taxon>
    </lineage>
</organism>
<sequence>MATNRSKLNKSTAPHIPLVLLDDSIPSLQVREALKYMENPPVLENKSWTKSVPYKHHFEYIKPSESIASSYTPSVSKLRIENLSKRRRINDSKPDSNVYNYNRKELDYPPQELIRAHEAESSRKNLEKIKLRESVPKNIVKLRDLIDGTWHQRKIEKHAAKIHRQEKKIKYAQLQELKRDILEREELKKREADMPRSIESQLDELLNAAESEQKLSNSSECLARINYLINHTINDSHIEPYDHLHTNEAQQRLSEKLKSQKNFNVIFKMLESEIINDYKYSIRFAIIDHILLDPAERIRLFVDKIPLSYPVLHIRAPMPWHQSIITSTHYNQHHLFIGNEILRNIRDLWHAKYSTMRIIRIEDLGKLPVTAMELEPIIERLCNETSEIHIKKWLADVAELFLDKKMAWCHLFEKKCDTSTVIIEEYFRCVNTLLSKQLRIIVMETLNEVRNFFIQYKNGNAFNGDYVDLTFIRTPLIRIEIEPILGGGELRLNPSITEIYDVVSRCFDKILAVGSKVPIIEKIIFPEFHDASDMLSVSRDEVLVSAIIDEALESLVANKIGPEIYLNCYKNLLYLLDGRANTDLDKYFSTSPMPFLREFGNRINSYDTLSSEICFFRNKLPLNMIEIDCTIVNNTLRDVLHQLRTRICDYFLNELRSNNRELCHIFNEIAERIAGMPETTQEVVQLLNFLYDSRDNTMFSLRSKLARCAELILFLFDYQPPNIDDIQLNTRTLTWPKEMEIVMELAAKRLNMRKEFVEGVLRNRRDNFEQRIQRMQLSIDQFKKKDPPVLTVEDMTLATTEIEQLSANMEEMRKEAEQINEEEGLLDMELSPYISLPTMSLTVDTFDKLWHTVLSFHRNYEKWYYGPFAGLNADEVREITDNTWKILYKLGRSLSDTPGARRIAEMVRGKVEKFKQFIPVLQTICTPGLQPRHWEKISEIVNKNVVPTANSSLSDMIEYGLSVFINKLEEISSAATKEHRLEKNLHKMQEEWSDIYFDLIPYRESGVEILSAVDDIQMLLDDHILKAQTMRGSPFVKAFENEMENWEMKLISMQDIIDQWLTCQATWMYLEPIFSSEDIMRQMPVEAKNFRKVDKIWRTIMNSVSNDKKVTVATSISNMLEQFKLCNSLLEEIQKGLNDYLEKKRLFFPRFFFLSNDELLEILSETKDPQRVQPHLKKCFEGINKLRFIKDEEIIGMLSAENEYVPLSGKIYPADAKGMVEKWLSQVEEMMIASLRDIAQDSVTAYFSAIREEWMLSWPGQIVLCSSQIHWTSEVCESFIDGTTKKYLEKCSEQIDRTIALIRGKLETETRITLNALIVIDVHARDVVKLLVEKNVKDAIDFNWISQLRYYWLDGGIIVSMITTDVMYGFEYLGNTSRLVITPLTDRCYRTLMGAMKLNLGGAPEGPAGTGKTETSKDLAKAVAKQCVVFNCSEGLDYKAMGKFFKGLAQSGAWACFDEFNRIDLEVLSVIAQQILTIQMAIGAKVERFLFEATEIKLNPTCNIFITMNPGYAGRQELPDNLKVLFRTVAMMVPDYGMIGEITLYSYGFVDARSLAEKIVHTYKLCSEQLSSQSHYDYGMRAVKTVLTAAGNLKLNYPNQDEAVLVLRAIVDVNLPKFLAQDVPLFHGIYNDLFPDIKLPNPDRDELIEFLNLNLNKRNLQSTDWYLNKIIQIYEMILVRHGLMIVGDTLGGKTQAYQILADALGDLSMKKRAIIKEYKTIYRVINPKAISMGLLYGSFDSVSHEWSDGVLANTFREYAQSWSLERKWIVFDGPVDAVWIENMNTVLDDNKKLCLMSGEIIIMSNKMNMIFEPADLDQASPATVSRCGMIYMEASQLGWQPIFECYKKNLKEKMLVEQFELFVELVEWLTVPILNFIKSNCSTFINISELHMFLSFTRIFSTMLEGESQVSTVWLQCVLFFSIIWGFGSTLISESKKAFDIYFRSLLAGNLEEYPKPKVFKLSKQQLFPDRGSVYEWVYDKRNNGTWISWMDLITSVSLPPNAKVRELIIPTNEVSMQKFFMTKLLERSIPLLFIGPTGTGKSSIVLDYLINLPKAKYIQNVINFSANTSAAQTQEIVMSKLDRRRKGVYGPTMGKKCVLFVDDLSMPLKEIYGAQPPIELLRQWIDHGYWFDPKDTTTLYLVDILLIAAMSPPGGSSNIVTSRFIRHMHVIGIDAFEDATMTKIFTSILDWHFAKGFDSDISRLSKMIVAATMNIYYEAINNFLPIPAKSHYTFNLRDFSNVINGIVSVPAVRMRAPDKLIKLWIHEVYRVFHDRLVDDQDRETLFMMVKHIVYDQLRQPLDKVLMNLLKDDEKTINSNRIRDLFFGMYMEPDADPKIYDEITDLNELQEKMDYHLTEYNMLSKTPMSLVLFRYAIEHISRVSRVLMQDNGNALLVGIGGTGRGSCSKLATSICEYSFHQVEITRNYGVDEWRENLKSLLLKIGIDGKSTVFLFADNQIKDESFVEDINMILNTGDIPNLYGVEEKAEILEKMTNVSREDDSKKVEITPMGLYNIFIERIKKYLHIIMTMSPIGDAFRNRIRMFPSLINCCTIDWYISWPADALERVAKISLQNLNITNDIRDKCVISCKNFHESVQKASEDYENTHGRVNYVTPTNFLHLIKSLNQLYGKKVEQIVSQQNRYEIGLEKLDFAAGQVTLMQDELHELQPKLVAQSQLSDKLMIRIEQDTVTVEAKKEVVAADEALANEAAAAAQAIKDDCESDLAEATPALEAALAALNTLKPADITIVKSMKAPPAGVRLVMEAVCVLKGVKPERIQDTSGQIIDDYWPASIKLLGDMKFLESLKTFDKDNIPPVNMKRIREKFMNDRSFQPEVIKKVSTACEGLCKWVRAMEVYDRVIKVVAPKKAMLAEAEGELAAQMEKLNAKRALLQEVTDKLQTLNDEFAECMREKKKLEDQIDHCMQKLDRAEKLLGGLGGEKTRWSLTAANLGASLGNVIGDVLLASGILAYLGAFSVEYRNDLINNWHTMCKSMNIPCSEYYSLANILGEPVEIRSWMIQGLPADNFSIENGIIVKYANRWPLMIDPQGQANKWIKNMEKQNKLNVIKFTDPNYIKIMENAIQLGIPVLLENILQELDAILEPVLLKNIYTQQGNMYIKFGETILEYNTEFRFYITTRLRNPHYLPEVATKVTLLNFMITPQGLQDQLLGIVVAKDLPALEEKKNQLIIEGANNKRILKEIEDKILEVLSSSEGNILEDERAIKILSSSKLLSEDIQTKQKVAATTTIEIDEARNRYKPVSHHGSILFLCISNLANIDPMYQYSLLWFINLYIMAITNSEKSQDLNVRIESLNSIFTRSIYRNVCRSLFEKDKLIFSLVLTIGILQAQNKIDDDLWAFLLTGGVSLQNPHKNPDPTWLTNKSWSEIVRATQLTGLEALQESFNNNIEQWKNFYDSSNPQDSHLPSPYENIGNNELIKLIILRCVRPDKLVSAVQYYIVENMGQTFIEPPPFDLQESYNDSNNITPLIFILSPGSDPMAGLIKFAETNGIIKENLLTISLGQGQGPLAANMIDSAIKSGEWVILQNCHLAESWMKQLDRICDEIITPENTHENFRIWLTSYPSKSFPVSVLQNGVKMTNEPPKGLKSNLLRSYLNDPISDDEFFRGCVKITQWRSLLYSLCFFHAVVQERRKFGPLGWNIPYEFNESDLRISVLQLQMFLNDYDHVPFDALLYLTGECNYGGRVTDDKDRRLLNSLLKNYYNRQVIENPNYTFSSSGDYTMPKDTDYNGCLAAIRNLPINQRPEVYGLHDNADIAKDNQESMELLSGVLLTQTQINIGGMENDAETIVFDLANEIISRMPEQFNIDAVSEMYPVLYMNSMNTVLRQELMRFNRLTEVIKSSLENVQKAIKGQIVMSPLLEEVFYSMSIGHLPNLWSQKSYPSLKPLGSYINDLLKRINFFQNWIDDNSPIVYWISGFFFTQSFLTGVMQNYARLNKIPIDHLDFEFEITKDIDTAKKKPDYGVLIHGLFLEGARWNEMIGELDESKPKMMFDVLPIIWVKPGVKANFIIKPVYACPVYKTSARRGVLATTGHSSNFVMYISIPTKIEESHWINRGVACLTQLND</sequence>
<dbReference type="FunFam" id="1.20.140.100:FF:000004">
    <property type="entry name" value="Dynein axonemal heavy chain 6"/>
    <property type="match status" value="1"/>
</dbReference>
<dbReference type="GO" id="GO:0045505">
    <property type="term" value="F:dynein intermediate chain binding"/>
    <property type="evidence" value="ECO:0007669"/>
    <property type="project" value="InterPro"/>
</dbReference>
<dbReference type="Pfam" id="PF17857">
    <property type="entry name" value="AAA_lid_1"/>
    <property type="match status" value="1"/>
</dbReference>
<keyword evidence="19" id="KW-1185">Reference proteome</keyword>
<dbReference type="FunFam" id="1.20.1270.280:FF:000001">
    <property type="entry name" value="dynein heavy chain 7, axonemal"/>
    <property type="match status" value="1"/>
</dbReference>
<dbReference type="InterPro" id="IPR041466">
    <property type="entry name" value="Dynein_AAA5_ext"/>
</dbReference>
<dbReference type="GO" id="GO:0003341">
    <property type="term" value="P:cilium movement"/>
    <property type="evidence" value="ECO:0007669"/>
    <property type="project" value="UniProtKB-ARBA"/>
</dbReference>
<dbReference type="InterPro" id="IPR042219">
    <property type="entry name" value="AAA_lid_11_sf"/>
</dbReference>
<evidence type="ECO:0000256" key="16">
    <source>
        <dbReference type="SAM" id="Coils"/>
    </source>
</evidence>
<reference evidence="18" key="2">
    <citation type="submission" date="2023-03" db="EMBL/GenBank/DDBJ databases">
        <authorList>
            <person name="Inwood S.N."/>
            <person name="Skelly J.G."/>
            <person name="Guhlin J."/>
            <person name="Harrop T.W.R."/>
            <person name="Goldson S.G."/>
            <person name="Dearden P.K."/>
        </authorList>
    </citation>
    <scope>NUCLEOTIDE SEQUENCE</scope>
    <source>
        <strain evidence="18">Irish</strain>
        <tissue evidence="18">Whole body</tissue>
    </source>
</reference>
<dbReference type="FunFam" id="1.10.8.1220:FF:000001">
    <property type="entry name" value="Dynein axonemal heavy chain 5"/>
    <property type="match status" value="1"/>
</dbReference>
<dbReference type="Pfam" id="PF17852">
    <property type="entry name" value="Dynein_AAA_lid"/>
    <property type="match status" value="1"/>
</dbReference>
<dbReference type="InterPro" id="IPR013602">
    <property type="entry name" value="Dynein_heavy_linker"/>
</dbReference>
<dbReference type="Pfam" id="PF08393">
    <property type="entry name" value="DHC_N2"/>
    <property type="match status" value="1"/>
</dbReference>
<evidence type="ECO:0000256" key="7">
    <source>
        <dbReference type="ARBA" id="ARBA00022741"/>
    </source>
</evidence>
<evidence type="ECO:0000256" key="1">
    <source>
        <dbReference type="ARBA" id="ARBA00004230"/>
    </source>
</evidence>
<dbReference type="InterPro" id="IPR042222">
    <property type="entry name" value="Dynein_2_N"/>
</dbReference>
<dbReference type="GO" id="GO:0031514">
    <property type="term" value="C:motile cilium"/>
    <property type="evidence" value="ECO:0007669"/>
    <property type="project" value="UniProtKB-SubCell"/>
</dbReference>
<dbReference type="FunFam" id="3.40.50.300:FF:002141">
    <property type="entry name" value="Dynein heavy chain"/>
    <property type="match status" value="1"/>
</dbReference>
<keyword evidence="15" id="KW-0966">Cell projection</keyword>
<dbReference type="Pfam" id="PF12775">
    <property type="entry name" value="AAA_7"/>
    <property type="match status" value="1"/>
</dbReference>
<feature type="domain" description="AAA+ ATPase" evidence="17">
    <location>
        <begin position="2028"/>
        <end position="2175"/>
    </location>
</feature>
<dbReference type="PANTHER" id="PTHR22878:SF71">
    <property type="entry name" value="DYNEIN, AXONEMAL, HEAVY CHAIN 3"/>
    <property type="match status" value="1"/>
</dbReference>
<evidence type="ECO:0000256" key="11">
    <source>
        <dbReference type="ARBA" id="ARBA00023054"/>
    </source>
</evidence>
<dbReference type="Gene3D" id="1.10.472.130">
    <property type="match status" value="1"/>
</dbReference>
<dbReference type="Gene3D" id="1.20.920.30">
    <property type="match status" value="1"/>
</dbReference>
<dbReference type="FunFam" id="3.20.180.20:FF:000003">
    <property type="entry name" value="Dynein heavy chain 12, axonemal"/>
    <property type="match status" value="1"/>
</dbReference>
<dbReference type="Gene3D" id="3.10.490.20">
    <property type="match status" value="1"/>
</dbReference>
<evidence type="ECO:0000256" key="4">
    <source>
        <dbReference type="ARBA" id="ARBA00022490"/>
    </source>
</evidence>
<feature type="coiled-coil region" evidence="16">
    <location>
        <begin position="2871"/>
        <end position="2933"/>
    </location>
</feature>
<dbReference type="Pfam" id="PF12780">
    <property type="entry name" value="AAA_8"/>
    <property type="match status" value="1"/>
</dbReference>
<dbReference type="InterPro" id="IPR003593">
    <property type="entry name" value="AAA+_ATPase"/>
</dbReference>
<dbReference type="GO" id="GO:0051959">
    <property type="term" value="F:dynein light intermediate chain binding"/>
    <property type="evidence" value="ECO:0007669"/>
    <property type="project" value="InterPro"/>
</dbReference>
<dbReference type="FunFam" id="1.10.287.2620:FF:000002">
    <property type="entry name" value="Dynein heavy chain 2, axonemal"/>
    <property type="match status" value="1"/>
</dbReference>
<dbReference type="FunFam" id="3.10.490.20:FF:000001">
    <property type="entry name" value="dynein heavy chain 7, axonemal"/>
    <property type="match status" value="1"/>
</dbReference>
<evidence type="ECO:0000256" key="15">
    <source>
        <dbReference type="ARBA" id="ARBA00023273"/>
    </source>
</evidence>
<dbReference type="Pfam" id="PF18198">
    <property type="entry name" value="AAA_lid_11"/>
    <property type="match status" value="1"/>
</dbReference>
<dbReference type="Proteomes" id="UP001168990">
    <property type="component" value="Unassembled WGS sequence"/>
</dbReference>
<protein>
    <recommendedName>
        <fullName evidence="17">AAA+ ATPase domain-containing protein</fullName>
    </recommendedName>
</protein>
<keyword evidence="11 16" id="KW-0175">Coiled coil</keyword>
<dbReference type="InterPro" id="IPR043160">
    <property type="entry name" value="Dynein_C_barrel"/>
</dbReference>
<dbReference type="FunFam" id="3.40.50.300:FF:001328">
    <property type="entry name" value="Dynein heavy chain 6, axonemal"/>
    <property type="match status" value="1"/>
</dbReference>
<evidence type="ECO:0000256" key="8">
    <source>
        <dbReference type="ARBA" id="ARBA00022840"/>
    </source>
</evidence>
<evidence type="ECO:0000256" key="13">
    <source>
        <dbReference type="ARBA" id="ARBA00023175"/>
    </source>
</evidence>
<dbReference type="FunFam" id="3.40.50.300:FF:000223">
    <property type="entry name" value="Dynein heavy chain 3, axonemal"/>
    <property type="match status" value="1"/>
</dbReference>
<evidence type="ECO:0000256" key="9">
    <source>
        <dbReference type="ARBA" id="ARBA00022846"/>
    </source>
</evidence>
<dbReference type="FunFam" id="1.10.8.720:FF:000001">
    <property type="entry name" value="dynein heavy chain 7, axonemal"/>
    <property type="match status" value="1"/>
</dbReference>
<evidence type="ECO:0000259" key="17">
    <source>
        <dbReference type="SMART" id="SM00382"/>
    </source>
</evidence>
<keyword evidence="12" id="KW-0969">Cilium</keyword>
<dbReference type="InterPro" id="IPR024317">
    <property type="entry name" value="Dynein_heavy_chain_D4_dom"/>
</dbReference>
<dbReference type="SMART" id="SM00382">
    <property type="entry name" value="AAA"/>
    <property type="match status" value="2"/>
</dbReference>
<keyword evidence="5" id="KW-0493">Microtubule</keyword>
<dbReference type="Pfam" id="PF12774">
    <property type="entry name" value="AAA_6"/>
    <property type="match status" value="1"/>
</dbReference>
<dbReference type="FunFam" id="3.40.50.300:FF:000044">
    <property type="entry name" value="Dynein heavy chain 5, axonemal"/>
    <property type="match status" value="1"/>
</dbReference>
<dbReference type="Gene3D" id="1.20.920.20">
    <property type="match status" value="1"/>
</dbReference>
<dbReference type="InterPro" id="IPR024743">
    <property type="entry name" value="Dynein_HC_stalk"/>
</dbReference>
<evidence type="ECO:0000256" key="14">
    <source>
        <dbReference type="ARBA" id="ARBA00023212"/>
    </source>
</evidence>
<dbReference type="Gene3D" id="1.10.287.2620">
    <property type="match status" value="1"/>
</dbReference>
<dbReference type="InterPro" id="IPR043157">
    <property type="entry name" value="Dynein_AAA1S"/>
</dbReference>
<evidence type="ECO:0000256" key="5">
    <source>
        <dbReference type="ARBA" id="ARBA00022701"/>
    </source>
</evidence>
<dbReference type="InterPro" id="IPR004273">
    <property type="entry name" value="Dynein_heavy_D6_P-loop"/>
</dbReference>
<dbReference type="FunFam" id="1.10.8.710:FF:000004">
    <property type="entry name" value="Dynein axonemal heavy chain 6"/>
    <property type="match status" value="1"/>
</dbReference>
<comment type="similarity">
    <text evidence="3">Belongs to the dynein heavy chain family.</text>
</comment>
<dbReference type="InterPro" id="IPR027417">
    <property type="entry name" value="P-loop_NTPase"/>
</dbReference>